<sequence length="358" mass="38840">MDETNQLLKKLTDVNGIAGHEMQVKEAMREYLAPVSDELIEDNLGGIFGKKKAANGNKTLMIAGHLDEVGFIVTDIDENGYIKFAAAGGWWSQVMLSQKVTVTTEDGSEIRGVIGSKPPHVLAPEERKQAMDIKNMFIDIGVSSKEEAEKLGIDLGDMITPYSEFEVMADENYLLAKAFDNRFGCALSVDVLRNLKSEAIDINLVSGATVQEEVGLRGAKVAAHKIKPDLAIAVDVGIAYDTPGMKGGTEQSELGKGPLVIFMDATIIAHVGLRRHIKKVAKDKGIEVQWGTTQGGGTDAGSIHLVDDGIPSIVIGVPLRYMHSNVSIMHKQDYLNAVKLVTEVVKSLDDETVENIKW</sequence>
<dbReference type="EMBL" id="RQTE01000014">
    <property type="protein sequence ID" value="RZI04683.1"/>
    <property type="molecule type" value="Genomic_DNA"/>
</dbReference>
<dbReference type="KEGG" id="scv:A4G25_04275"/>
<evidence type="ECO:0000256" key="5">
    <source>
        <dbReference type="ARBA" id="ARBA00022801"/>
    </source>
</evidence>
<evidence type="ECO:0000313" key="10">
    <source>
        <dbReference type="EMBL" id="RZI04683.1"/>
    </source>
</evidence>
<keyword evidence="3" id="KW-0645">Protease</keyword>
<dbReference type="GeneID" id="93727072"/>
<reference evidence="9 12" key="2">
    <citation type="submission" date="2021-01" db="EMBL/GenBank/DDBJ databases">
        <title>FDA dAtabase for Regulatory Grade micrObial Sequences (FDA-ARGOS): Supporting development and validation of Infectious Disease Dx tests.</title>
        <authorList>
            <person name="Sproer C."/>
            <person name="Gronow S."/>
            <person name="Severitt S."/>
            <person name="Schroder I."/>
            <person name="Tallon L."/>
            <person name="Sadzewicz L."/>
            <person name="Zhao X."/>
            <person name="Boylan J."/>
            <person name="Ott S."/>
            <person name="Bowen H."/>
            <person name="Vavikolanu K."/>
            <person name="Mehta A."/>
            <person name="Aluvathingal J."/>
            <person name="Nadendla S."/>
            <person name="Lowell S."/>
            <person name="Myers T."/>
            <person name="Yan Y."/>
            <person name="Sichtig H."/>
        </authorList>
    </citation>
    <scope>NUCLEOTIDE SEQUENCE [LARGE SCALE GENOMIC DNA]</scope>
    <source>
        <strain evidence="9 12">FDAARGOS_1148</strain>
    </source>
</reference>
<evidence type="ECO:0000313" key="9">
    <source>
        <dbReference type="EMBL" id="QQS83005.1"/>
    </source>
</evidence>
<gene>
    <name evidence="10" type="ORF">EIG99_00635</name>
    <name evidence="9" type="ORF">I6J05_01415</name>
</gene>
<keyword evidence="4 8" id="KW-0479">Metal-binding</keyword>
<accession>A0A143PAA1</accession>
<dbReference type="PANTHER" id="PTHR32481">
    <property type="entry name" value="AMINOPEPTIDASE"/>
    <property type="match status" value="1"/>
</dbReference>
<evidence type="ECO:0000256" key="1">
    <source>
        <dbReference type="ARBA" id="ARBA00006272"/>
    </source>
</evidence>
<comment type="cofactor">
    <cofactor evidence="8">
        <name>a divalent metal cation</name>
        <dbReference type="ChEBI" id="CHEBI:60240"/>
    </cofactor>
    <text evidence="8">Binds 2 divalent metal cations per subunit.</text>
</comment>
<keyword evidence="12" id="KW-1185">Reference proteome</keyword>
<protein>
    <submittedName>
        <fullName evidence="9">M42 family metallopeptidase</fullName>
    </submittedName>
    <submittedName>
        <fullName evidence="10">M42 family peptidase</fullName>
    </submittedName>
</protein>
<dbReference type="EMBL" id="CP068073">
    <property type="protein sequence ID" value="QQS83005.1"/>
    <property type="molecule type" value="Genomic_DNA"/>
</dbReference>
<evidence type="ECO:0000313" key="11">
    <source>
        <dbReference type="Proteomes" id="UP000293854"/>
    </source>
</evidence>
<dbReference type="SUPFAM" id="SSF101821">
    <property type="entry name" value="Aminopeptidase/glucanase lid domain"/>
    <property type="match status" value="1"/>
</dbReference>
<reference evidence="10 11" key="1">
    <citation type="submission" date="2018-11" db="EMBL/GenBank/DDBJ databases">
        <title>Genomic profiling of Staphylococcus species from a Poultry farm system in KwaZulu-Natal, South Africa.</title>
        <authorList>
            <person name="Amoako D.G."/>
            <person name="Somboro A.M."/>
            <person name="Abia A.L.K."/>
            <person name="Bester L.A."/>
            <person name="Essack S.Y."/>
        </authorList>
    </citation>
    <scope>NUCLEOTIDE SEQUENCE [LARGE SCALE GENOMIC DNA]</scope>
    <source>
        <strain evidence="10 11">SA11</strain>
    </source>
</reference>
<dbReference type="Gene3D" id="2.40.30.40">
    <property type="entry name" value="Peptidase M42, domain 2"/>
    <property type="match status" value="1"/>
</dbReference>
<evidence type="ECO:0000256" key="4">
    <source>
        <dbReference type="ARBA" id="ARBA00022723"/>
    </source>
</evidence>
<keyword evidence="5" id="KW-0378">Hydrolase</keyword>
<evidence type="ECO:0000256" key="2">
    <source>
        <dbReference type="ARBA" id="ARBA00022438"/>
    </source>
</evidence>
<dbReference type="Proteomes" id="UP000595942">
    <property type="component" value="Chromosome"/>
</dbReference>
<dbReference type="PIRSF" id="PIRSF001123">
    <property type="entry name" value="PepA_GA"/>
    <property type="match status" value="1"/>
</dbReference>
<feature type="active site" description="Proton acceptor" evidence="7">
    <location>
        <position position="212"/>
    </location>
</feature>
<dbReference type="GO" id="GO:0046872">
    <property type="term" value="F:metal ion binding"/>
    <property type="evidence" value="ECO:0007669"/>
    <property type="project" value="UniProtKB-UniRule"/>
</dbReference>
<feature type="binding site" evidence="8">
    <location>
        <position position="213"/>
    </location>
    <ligand>
        <name>Zn(2+)</name>
        <dbReference type="ChEBI" id="CHEBI:29105"/>
        <label>2</label>
    </ligand>
</feature>
<feature type="binding site" evidence="8">
    <location>
        <position position="180"/>
    </location>
    <ligand>
        <name>Zn(2+)</name>
        <dbReference type="ChEBI" id="CHEBI:29105"/>
        <label>2</label>
    </ligand>
</feature>
<dbReference type="CDD" id="cd05656">
    <property type="entry name" value="M42_Frv"/>
    <property type="match status" value="1"/>
</dbReference>
<dbReference type="PANTHER" id="PTHR32481:SF21">
    <property type="entry name" value="AMINOPEPTIDASE YSDC-RELATED"/>
    <property type="match status" value="1"/>
</dbReference>
<dbReference type="GO" id="GO:0004177">
    <property type="term" value="F:aminopeptidase activity"/>
    <property type="evidence" value="ECO:0007669"/>
    <property type="project" value="UniProtKB-UniRule"/>
</dbReference>
<name>A0A143PAA1_9STAP</name>
<proteinExistence type="inferred from homology"/>
<dbReference type="AlphaFoldDB" id="A0A143PAA1"/>
<dbReference type="InterPro" id="IPR008007">
    <property type="entry name" value="Peptidase_M42"/>
</dbReference>
<feature type="binding site" evidence="8">
    <location>
        <position position="235"/>
    </location>
    <ligand>
        <name>Zn(2+)</name>
        <dbReference type="ChEBI" id="CHEBI:29105"/>
        <label>1</label>
    </ligand>
</feature>
<evidence type="ECO:0000256" key="7">
    <source>
        <dbReference type="PIRSR" id="PIRSR001123-1"/>
    </source>
</evidence>
<evidence type="ECO:0000256" key="3">
    <source>
        <dbReference type="ARBA" id="ARBA00022670"/>
    </source>
</evidence>
<evidence type="ECO:0000256" key="6">
    <source>
        <dbReference type="PIRNR" id="PIRNR001123"/>
    </source>
</evidence>
<feature type="binding site" evidence="8">
    <location>
        <position position="180"/>
    </location>
    <ligand>
        <name>Zn(2+)</name>
        <dbReference type="ChEBI" id="CHEBI:29105"/>
        <label>1</label>
    </ligand>
</feature>
<dbReference type="GO" id="GO:0006508">
    <property type="term" value="P:proteolysis"/>
    <property type="evidence" value="ECO:0007669"/>
    <property type="project" value="UniProtKB-KW"/>
</dbReference>
<dbReference type="Proteomes" id="UP000293854">
    <property type="component" value="Unassembled WGS sequence"/>
</dbReference>
<comment type="similarity">
    <text evidence="1 6">Belongs to the peptidase M42 family.</text>
</comment>
<dbReference type="InterPro" id="IPR051464">
    <property type="entry name" value="Peptidase_M42_aminopept"/>
</dbReference>
<evidence type="ECO:0000256" key="8">
    <source>
        <dbReference type="PIRSR" id="PIRSR001123-2"/>
    </source>
</evidence>
<dbReference type="RefSeq" id="WP_047132381.1">
    <property type="nucleotide sequence ID" value="NZ_CP015114.1"/>
</dbReference>
<dbReference type="Pfam" id="PF05343">
    <property type="entry name" value="Peptidase_M42"/>
    <property type="match status" value="1"/>
</dbReference>
<dbReference type="OrthoDB" id="9772053at2"/>
<keyword evidence="2" id="KW-0031">Aminopeptidase</keyword>
<feature type="binding site" evidence="8">
    <location>
        <position position="323"/>
    </location>
    <ligand>
        <name>Zn(2+)</name>
        <dbReference type="ChEBI" id="CHEBI:29105"/>
        <label>2</label>
    </ligand>
</feature>
<feature type="binding site" evidence="8">
    <location>
        <position position="65"/>
    </location>
    <ligand>
        <name>Zn(2+)</name>
        <dbReference type="ChEBI" id="CHEBI:29105"/>
        <label>1</label>
    </ligand>
</feature>
<dbReference type="InterPro" id="IPR023367">
    <property type="entry name" value="Peptidase_M42_dom2"/>
</dbReference>
<organism evidence="10 11">
    <name type="scientific">Staphylococcus condimenti</name>
    <dbReference type="NCBI Taxonomy" id="70255"/>
    <lineage>
        <taxon>Bacteria</taxon>
        <taxon>Bacillati</taxon>
        <taxon>Bacillota</taxon>
        <taxon>Bacilli</taxon>
        <taxon>Bacillales</taxon>
        <taxon>Staphylococcaceae</taxon>
        <taxon>Staphylococcus</taxon>
    </lineage>
</organism>
<evidence type="ECO:0000313" key="12">
    <source>
        <dbReference type="Proteomes" id="UP000595942"/>
    </source>
</evidence>
<dbReference type="Gene3D" id="3.40.630.10">
    <property type="entry name" value="Zn peptidases"/>
    <property type="match status" value="1"/>
</dbReference>
<dbReference type="SUPFAM" id="SSF53187">
    <property type="entry name" value="Zn-dependent exopeptidases"/>
    <property type="match status" value="1"/>
</dbReference>